<dbReference type="Gene3D" id="3.40.640.10">
    <property type="entry name" value="Type I PLP-dependent aspartate aminotransferase-like (Major domain)"/>
    <property type="match status" value="1"/>
</dbReference>
<proteinExistence type="predicted"/>
<reference evidence="1" key="1">
    <citation type="submission" date="2020-10" db="EMBL/GenBank/DDBJ databases">
        <authorList>
            <person name="Gilroy R."/>
        </authorList>
    </citation>
    <scope>NUCLEOTIDE SEQUENCE</scope>
    <source>
        <strain evidence="1">ChiGjej2B2-16831</strain>
    </source>
</reference>
<keyword evidence="1" id="KW-0032">Aminotransferase</keyword>
<dbReference type="PANTHER" id="PTHR43799">
    <property type="entry name" value="AMINOTRANSFERASE, PUTATIVE-RELATED"/>
    <property type="match status" value="1"/>
</dbReference>
<organism evidence="1 2">
    <name type="scientific">Candidatus Aphodomorpha intestinavium</name>
    <dbReference type="NCBI Taxonomy" id="2840672"/>
    <lineage>
        <taxon>Bacteria</taxon>
        <taxon>Bacillati</taxon>
        <taxon>Bacillota</taxon>
        <taxon>Clostridia</taxon>
        <taxon>Eubacteriales</taxon>
        <taxon>Candidatus Aphodomorpha</taxon>
    </lineage>
</organism>
<dbReference type="GO" id="GO:0004069">
    <property type="term" value="F:L-aspartate:2-oxoglutarate aminotransferase activity"/>
    <property type="evidence" value="ECO:0007669"/>
    <property type="project" value="InterPro"/>
</dbReference>
<accession>A0A9D1STX5</accession>
<dbReference type="PANTHER" id="PTHR43799:SF1">
    <property type="entry name" value="ASPARTATE AMINOTRANSFERASE"/>
    <property type="match status" value="1"/>
</dbReference>
<dbReference type="AlphaFoldDB" id="A0A9D1STX5"/>
<dbReference type="InterPro" id="IPR024551">
    <property type="entry name" value="AspAT_Ic"/>
</dbReference>
<dbReference type="InterPro" id="IPR015424">
    <property type="entry name" value="PyrdxlP-dep_Trfase"/>
</dbReference>
<name>A0A9D1STX5_9FIRM</name>
<gene>
    <name evidence="1" type="ORF">IAD24_05660</name>
</gene>
<evidence type="ECO:0000313" key="2">
    <source>
        <dbReference type="Proteomes" id="UP000824128"/>
    </source>
</evidence>
<dbReference type="EMBL" id="DVNZ01000178">
    <property type="protein sequence ID" value="HIU94631.1"/>
    <property type="molecule type" value="Genomic_DNA"/>
</dbReference>
<protein>
    <submittedName>
        <fullName evidence="1">Aminotransferase</fullName>
    </submittedName>
</protein>
<dbReference type="InterPro" id="IPR015421">
    <property type="entry name" value="PyrdxlP-dep_Trfase_major"/>
</dbReference>
<dbReference type="SUPFAM" id="SSF53383">
    <property type="entry name" value="PLP-dependent transferases"/>
    <property type="match status" value="1"/>
</dbReference>
<dbReference type="Pfam" id="PF12897">
    <property type="entry name" value="Asp_aminotransf"/>
    <property type="match status" value="1"/>
</dbReference>
<sequence>MQYRQMTRDQLEQEYARVRAAYDALAAKGLSLNLARGKPAADQLDLSNGLLHTLDDGDFTCDGTDVRNYGCVDGLPACKRLFADILGVKEQEVLAGGNASLNLMYDLIAKAYTHGLLHSPRPWSQEPVVKFLCPAPGYDRHFHLSQSFGMELITVPLREDGPDMDAVERLALDPAVKGMWCVPKYSNPDGFVYSEAVCRRIAAMRTGAPDFALMWDNAYCIHEFDGPFVPFVEMLSLCREMGNPDRVYEFASTSKVTFAGAGVACLAASEENLAHLVGLLTFQTIGFDKVNQLMHVRFLKDKAHTLAHMQRHAAILKPKFDAVLRALDALVAPTGTAEWHRPRGGYFISLYAMPGTAKRALALCRQAGVTMTGAGATYPYGKDPDDSNIRIAPTYPTLPELEQAAEVFCTSLCLAALEKLTGR</sequence>
<dbReference type="InterPro" id="IPR015422">
    <property type="entry name" value="PyrdxlP-dep_Trfase_small"/>
</dbReference>
<dbReference type="Gene3D" id="3.90.1150.10">
    <property type="entry name" value="Aspartate Aminotransferase, domain 1"/>
    <property type="match status" value="1"/>
</dbReference>
<dbReference type="Proteomes" id="UP000824128">
    <property type="component" value="Unassembled WGS sequence"/>
</dbReference>
<evidence type="ECO:0000313" key="1">
    <source>
        <dbReference type="EMBL" id="HIU94631.1"/>
    </source>
</evidence>
<reference evidence="1" key="2">
    <citation type="journal article" date="2021" name="PeerJ">
        <title>Extensive microbial diversity within the chicken gut microbiome revealed by metagenomics and culture.</title>
        <authorList>
            <person name="Gilroy R."/>
            <person name="Ravi A."/>
            <person name="Getino M."/>
            <person name="Pursley I."/>
            <person name="Horton D.L."/>
            <person name="Alikhan N.F."/>
            <person name="Baker D."/>
            <person name="Gharbi K."/>
            <person name="Hall N."/>
            <person name="Watson M."/>
            <person name="Adriaenssens E.M."/>
            <person name="Foster-Nyarko E."/>
            <person name="Jarju S."/>
            <person name="Secka A."/>
            <person name="Antonio M."/>
            <person name="Oren A."/>
            <person name="Chaudhuri R.R."/>
            <person name="La Ragione R."/>
            <person name="Hildebrand F."/>
            <person name="Pallen M.J."/>
        </authorList>
    </citation>
    <scope>NUCLEOTIDE SEQUENCE</scope>
    <source>
        <strain evidence="1">ChiGjej2B2-16831</strain>
    </source>
</reference>
<keyword evidence="1" id="KW-0808">Transferase</keyword>
<comment type="caution">
    <text evidence="1">The sequence shown here is derived from an EMBL/GenBank/DDBJ whole genome shotgun (WGS) entry which is preliminary data.</text>
</comment>